<dbReference type="InterPro" id="IPR000620">
    <property type="entry name" value="EamA_dom"/>
</dbReference>
<name>A0A3D8J2B9_9HELI</name>
<keyword evidence="8" id="KW-1185">Reference proteome</keyword>
<dbReference type="PANTHER" id="PTHR22911">
    <property type="entry name" value="ACYL-MALONYL CONDENSING ENZYME-RELATED"/>
    <property type="match status" value="1"/>
</dbReference>
<keyword evidence="4 5" id="KW-0472">Membrane</keyword>
<evidence type="ECO:0000256" key="2">
    <source>
        <dbReference type="ARBA" id="ARBA00022692"/>
    </source>
</evidence>
<feature type="transmembrane region" description="Helical" evidence="5">
    <location>
        <begin position="49"/>
        <end position="67"/>
    </location>
</feature>
<proteinExistence type="predicted"/>
<dbReference type="InterPro" id="IPR037185">
    <property type="entry name" value="EmrE-like"/>
</dbReference>
<keyword evidence="3 5" id="KW-1133">Transmembrane helix</keyword>
<dbReference type="SUPFAM" id="SSF103481">
    <property type="entry name" value="Multidrug resistance efflux transporter EmrE"/>
    <property type="match status" value="2"/>
</dbReference>
<dbReference type="Proteomes" id="UP000256424">
    <property type="component" value="Unassembled WGS sequence"/>
</dbReference>
<reference evidence="7 8" key="1">
    <citation type="submission" date="2018-04" db="EMBL/GenBank/DDBJ databases">
        <title>Novel Campyloabacter and Helicobacter Species and Strains.</title>
        <authorList>
            <person name="Mannion A.J."/>
            <person name="Shen Z."/>
            <person name="Fox J.G."/>
        </authorList>
    </citation>
    <scope>NUCLEOTIDE SEQUENCE [LARGE SCALE GENOMIC DNA]</scope>
    <source>
        <strain evidence="7 8">MIT 97-5075</strain>
    </source>
</reference>
<feature type="transmembrane region" description="Helical" evidence="5">
    <location>
        <begin position="160"/>
        <end position="181"/>
    </location>
</feature>
<evidence type="ECO:0000256" key="3">
    <source>
        <dbReference type="ARBA" id="ARBA00022989"/>
    </source>
</evidence>
<comment type="subcellular location">
    <subcellularLocation>
        <location evidence="1">Membrane</location>
        <topology evidence="1">Multi-pass membrane protein</topology>
    </subcellularLocation>
</comment>
<comment type="caution">
    <text evidence="7">The sequence shown here is derived from an EMBL/GenBank/DDBJ whole genome shotgun (WGS) entry which is preliminary data.</text>
</comment>
<dbReference type="GO" id="GO:0016020">
    <property type="term" value="C:membrane"/>
    <property type="evidence" value="ECO:0007669"/>
    <property type="project" value="UniProtKB-SubCell"/>
</dbReference>
<feature type="transmembrane region" description="Helical" evidence="5">
    <location>
        <begin position="253"/>
        <end position="277"/>
    </location>
</feature>
<dbReference type="EMBL" id="NXLW01000015">
    <property type="protein sequence ID" value="RDU71004.1"/>
    <property type="molecule type" value="Genomic_DNA"/>
</dbReference>
<organism evidence="7 8">
    <name type="scientific">Helicobacter aurati</name>
    <dbReference type="NCBI Taxonomy" id="137778"/>
    <lineage>
        <taxon>Bacteria</taxon>
        <taxon>Pseudomonadati</taxon>
        <taxon>Campylobacterota</taxon>
        <taxon>Epsilonproteobacteria</taxon>
        <taxon>Campylobacterales</taxon>
        <taxon>Helicobacteraceae</taxon>
        <taxon>Helicobacter</taxon>
    </lineage>
</organism>
<dbReference type="PANTHER" id="PTHR22911:SF6">
    <property type="entry name" value="SOLUTE CARRIER FAMILY 35 MEMBER G1"/>
    <property type="match status" value="1"/>
</dbReference>
<evidence type="ECO:0000256" key="5">
    <source>
        <dbReference type="SAM" id="Phobius"/>
    </source>
</evidence>
<feature type="transmembrane region" description="Helical" evidence="5">
    <location>
        <begin position="20"/>
        <end position="37"/>
    </location>
</feature>
<feature type="transmembrane region" description="Helical" evidence="5">
    <location>
        <begin position="283"/>
        <end position="305"/>
    </location>
</feature>
<evidence type="ECO:0000313" key="8">
    <source>
        <dbReference type="Proteomes" id="UP000256424"/>
    </source>
</evidence>
<evidence type="ECO:0000256" key="4">
    <source>
        <dbReference type="ARBA" id="ARBA00023136"/>
    </source>
</evidence>
<feature type="transmembrane region" description="Helical" evidence="5">
    <location>
        <begin position="137"/>
        <end position="154"/>
    </location>
</feature>
<dbReference type="Pfam" id="PF00892">
    <property type="entry name" value="EamA"/>
    <property type="match status" value="1"/>
</dbReference>
<evidence type="ECO:0000256" key="1">
    <source>
        <dbReference type="ARBA" id="ARBA00004141"/>
    </source>
</evidence>
<feature type="transmembrane region" description="Helical" evidence="5">
    <location>
        <begin position="88"/>
        <end position="105"/>
    </location>
</feature>
<sequence>MSPMCEYKRGMQMSNITNGIVFMVTSSFGFALMMAFAKMLSNHLPSMEIVFFRSFVMVLIVLVFYGYNYSQHKFPKKKKKGGWGKLTIRVFMGGLAMMSIFYNIATIPLGTATAFAQSVPIYAVIMGVLFLKERVSIATVLATLLGFVGILLISNPDFNGISWINVLVGIFSGVSMAVAFVTLRTLKPYFDNVFLILAFGVGNAFLGICGMFLPFDGIGGFTVPNLWEWFLIVCMGASGTLGQHFLNKAYINAPVGIVAPIDYSRIVFSIFLGFMLGDTLPNLLTSVGITLIILSGLLIAMPALLSDLRKIRQSSIQKKYP</sequence>
<evidence type="ECO:0000259" key="6">
    <source>
        <dbReference type="Pfam" id="PF00892"/>
    </source>
</evidence>
<feature type="domain" description="EamA" evidence="6">
    <location>
        <begin position="18"/>
        <end position="154"/>
    </location>
</feature>
<dbReference type="AlphaFoldDB" id="A0A3D8J2B9"/>
<feature type="transmembrane region" description="Helical" evidence="5">
    <location>
        <begin position="111"/>
        <end position="130"/>
    </location>
</feature>
<gene>
    <name evidence="7" type="ORF">CQA66_07225</name>
</gene>
<accession>A0A3D8J2B9</accession>
<protein>
    <submittedName>
        <fullName evidence="7">EamA/RhaT family transporter</fullName>
    </submittedName>
</protein>
<feature type="transmembrane region" description="Helical" evidence="5">
    <location>
        <begin position="227"/>
        <end position="246"/>
    </location>
</feature>
<feature type="transmembrane region" description="Helical" evidence="5">
    <location>
        <begin position="193"/>
        <end position="215"/>
    </location>
</feature>
<keyword evidence="2 5" id="KW-0812">Transmembrane</keyword>
<evidence type="ECO:0000313" key="7">
    <source>
        <dbReference type="EMBL" id="RDU71004.1"/>
    </source>
</evidence>